<feature type="domain" description="AAA+ ATPase At3g28540-like C-terminal" evidence="1">
    <location>
        <begin position="10"/>
        <end position="51"/>
    </location>
</feature>
<evidence type="ECO:0000259" key="1">
    <source>
        <dbReference type="Pfam" id="PF25568"/>
    </source>
</evidence>
<dbReference type="Gene3D" id="3.40.50.150">
    <property type="entry name" value="Vaccinia Virus protein VP39"/>
    <property type="match status" value="1"/>
</dbReference>
<dbReference type="InterPro" id="IPR005299">
    <property type="entry name" value="MeTrfase_7"/>
</dbReference>
<dbReference type="Pfam" id="PF03492">
    <property type="entry name" value="Methyltransf_7"/>
    <property type="match status" value="1"/>
</dbReference>
<reference evidence="2 3" key="1">
    <citation type="journal article" date="2024" name="Plant J.">
        <title>Genome sequences and population genomics reveal climatic adaptation and genomic divergence between two closely related sweetgum species.</title>
        <authorList>
            <person name="Xu W.Q."/>
            <person name="Ren C.Q."/>
            <person name="Zhang X.Y."/>
            <person name="Comes H.P."/>
            <person name="Liu X.H."/>
            <person name="Li Y.G."/>
            <person name="Kettle C.J."/>
            <person name="Jalonen R."/>
            <person name="Gaisberger H."/>
            <person name="Ma Y.Z."/>
            <person name="Qiu Y.X."/>
        </authorList>
    </citation>
    <scope>NUCLEOTIDE SEQUENCE [LARGE SCALE GENOMIC DNA]</scope>
    <source>
        <strain evidence="2">Hangzhou</strain>
    </source>
</reference>
<dbReference type="AlphaFoldDB" id="A0AAP0S2R9"/>
<evidence type="ECO:0000313" key="2">
    <source>
        <dbReference type="EMBL" id="KAK9286471.1"/>
    </source>
</evidence>
<dbReference type="InterPro" id="IPR058017">
    <property type="entry name" value="At3g28540-like_C"/>
</dbReference>
<dbReference type="Gene3D" id="6.10.280.40">
    <property type="match status" value="1"/>
</dbReference>
<gene>
    <name evidence="2" type="ORF">L1049_014868</name>
</gene>
<dbReference type="InterPro" id="IPR050747">
    <property type="entry name" value="Mitochondrial_chaperone_BCS1"/>
</dbReference>
<proteinExistence type="predicted"/>
<dbReference type="Proteomes" id="UP001415857">
    <property type="component" value="Unassembled WGS sequence"/>
</dbReference>
<comment type="caution">
    <text evidence="2">The sequence shown here is derived from an EMBL/GenBank/DDBJ whole genome shotgun (WGS) entry which is preliminary data.</text>
</comment>
<accession>A0AAP0S2R9</accession>
<evidence type="ECO:0000313" key="3">
    <source>
        <dbReference type="Proteomes" id="UP001415857"/>
    </source>
</evidence>
<dbReference type="PANTHER" id="PTHR23070">
    <property type="entry name" value="BCS1 AAA-TYPE ATPASE"/>
    <property type="match status" value="1"/>
</dbReference>
<dbReference type="GO" id="GO:0008168">
    <property type="term" value="F:methyltransferase activity"/>
    <property type="evidence" value="ECO:0007669"/>
    <property type="project" value="InterPro"/>
</dbReference>
<protein>
    <recommendedName>
        <fullName evidence="1">AAA+ ATPase At3g28540-like C-terminal domain-containing protein</fullName>
    </recommendedName>
</protein>
<name>A0AAP0S2R9_LIQFO</name>
<dbReference type="SUPFAM" id="SSF53335">
    <property type="entry name" value="S-adenosyl-L-methionine-dependent methyltransferases"/>
    <property type="match status" value="1"/>
</dbReference>
<dbReference type="InterPro" id="IPR029063">
    <property type="entry name" value="SAM-dependent_MTases_sf"/>
</dbReference>
<sequence length="117" mass="12947">MDVHIHMSYCTPCGFRMLASNYHGITQHPLFSKVEGLIEMTTVTPTEVGPNTLNYGGLRDHRHHQVDVPKTESKGTNAPIFLNDLPGNDFNTIFGSLPSFYEKVKKEKGVESGPSVS</sequence>
<dbReference type="EMBL" id="JBBPBK010000004">
    <property type="protein sequence ID" value="KAK9286471.1"/>
    <property type="molecule type" value="Genomic_DNA"/>
</dbReference>
<dbReference type="Pfam" id="PF25568">
    <property type="entry name" value="AAA_lid_At3g28540"/>
    <property type="match status" value="1"/>
</dbReference>
<keyword evidence="3" id="KW-1185">Reference proteome</keyword>
<organism evidence="2 3">
    <name type="scientific">Liquidambar formosana</name>
    <name type="common">Formosan gum</name>
    <dbReference type="NCBI Taxonomy" id="63359"/>
    <lineage>
        <taxon>Eukaryota</taxon>
        <taxon>Viridiplantae</taxon>
        <taxon>Streptophyta</taxon>
        <taxon>Embryophyta</taxon>
        <taxon>Tracheophyta</taxon>
        <taxon>Spermatophyta</taxon>
        <taxon>Magnoliopsida</taxon>
        <taxon>eudicotyledons</taxon>
        <taxon>Gunneridae</taxon>
        <taxon>Pentapetalae</taxon>
        <taxon>Saxifragales</taxon>
        <taxon>Altingiaceae</taxon>
        <taxon>Liquidambar</taxon>
    </lineage>
</organism>